<feature type="signal peptide" evidence="1">
    <location>
        <begin position="1"/>
        <end position="33"/>
    </location>
</feature>
<reference evidence="3" key="1">
    <citation type="journal article" date="2019" name="Int. J. Syst. Evol. Microbiol.">
        <title>The Global Catalogue of Microorganisms (GCM) 10K type strain sequencing project: providing services to taxonomists for standard genome sequencing and annotation.</title>
        <authorList>
            <consortium name="The Broad Institute Genomics Platform"/>
            <consortium name="The Broad Institute Genome Sequencing Center for Infectious Disease"/>
            <person name="Wu L."/>
            <person name="Ma J."/>
        </authorList>
    </citation>
    <scope>NUCLEOTIDE SEQUENCE [LARGE SCALE GENOMIC DNA]</scope>
    <source>
        <strain evidence="3">JCM 31406</strain>
    </source>
</reference>
<keyword evidence="1" id="KW-0732">Signal</keyword>
<protein>
    <recommendedName>
        <fullName evidence="4">DUF3187 family protein</fullName>
    </recommendedName>
</protein>
<organism evidence="2 3">
    <name type="scientific">Deinococcus knuensis</name>
    <dbReference type="NCBI Taxonomy" id="1837380"/>
    <lineage>
        <taxon>Bacteria</taxon>
        <taxon>Thermotogati</taxon>
        <taxon>Deinococcota</taxon>
        <taxon>Deinococci</taxon>
        <taxon>Deinococcales</taxon>
        <taxon>Deinococcaceae</taxon>
        <taxon>Deinococcus</taxon>
    </lineage>
</organism>
<name>A0ABQ2SL52_9DEIO</name>
<proteinExistence type="predicted"/>
<accession>A0ABQ2SL52</accession>
<dbReference type="EMBL" id="BMQO01000011">
    <property type="protein sequence ID" value="GGS31056.1"/>
    <property type="molecule type" value="Genomic_DNA"/>
</dbReference>
<evidence type="ECO:0008006" key="4">
    <source>
        <dbReference type="Google" id="ProtNLM"/>
    </source>
</evidence>
<gene>
    <name evidence="2" type="ORF">GCM10008961_23550</name>
</gene>
<keyword evidence="3" id="KW-1185">Reference proteome</keyword>
<evidence type="ECO:0000313" key="2">
    <source>
        <dbReference type="EMBL" id="GGS31056.1"/>
    </source>
</evidence>
<evidence type="ECO:0000256" key="1">
    <source>
        <dbReference type="SAM" id="SignalP"/>
    </source>
</evidence>
<sequence length="349" mass="37691">MGGVPLTSLRSAFPLLTLTLSLGLTTLQGSASAQGAAAAPNTATTGAARTLQLPANYLVRFGSTQVAASSTDGFGVRYLPLPLEKDIRVTLLRNTVYDYWDYGLTARDGKLSGALGVFASIPKAELTYDQRDGVIGSALWQGRNYSGLDYHSHLYAGYSFTTDRNRIRILNTVGIAQQEDAKKVEVTTPYTRTEMTTAYSAKFGVANARLNTISRLYTYPMLGGVQASVDITPGVNLTLAPGLLIDASHLSRLVMGTSVIRDFNLADLQQSTVVATYKLPVSKPEPLATLGGVRGRVVRNWTGDYTYVYGDLFLRIDGLPTMLGPSVGYQWTPGGKTNKWLFSLVSLPR</sequence>
<feature type="chain" id="PRO_5047086721" description="DUF3187 family protein" evidence="1">
    <location>
        <begin position="34"/>
        <end position="349"/>
    </location>
</feature>
<dbReference type="Proteomes" id="UP000620633">
    <property type="component" value="Unassembled WGS sequence"/>
</dbReference>
<comment type="caution">
    <text evidence="2">The sequence shown here is derived from an EMBL/GenBank/DDBJ whole genome shotgun (WGS) entry which is preliminary data.</text>
</comment>
<evidence type="ECO:0000313" key="3">
    <source>
        <dbReference type="Proteomes" id="UP000620633"/>
    </source>
</evidence>